<organism evidence="2 3">
    <name type="scientific">Phenylobacterium haematophilum</name>
    <dbReference type="NCBI Taxonomy" id="98513"/>
    <lineage>
        <taxon>Bacteria</taxon>
        <taxon>Pseudomonadati</taxon>
        <taxon>Pseudomonadota</taxon>
        <taxon>Alphaproteobacteria</taxon>
        <taxon>Caulobacterales</taxon>
        <taxon>Caulobacteraceae</taxon>
        <taxon>Phenylobacterium</taxon>
    </lineage>
</organism>
<reference evidence="2 3" key="1">
    <citation type="submission" date="2020-08" db="EMBL/GenBank/DDBJ databases">
        <title>Genomic Encyclopedia of Type Strains, Phase IV (KMG-IV): sequencing the most valuable type-strain genomes for metagenomic binning, comparative biology and taxonomic classification.</title>
        <authorList>
            <person name="Goeker M."/>
        </authorList>
    </citation>
    <scope>NUCLEOTIDE SEQUENCE [LARGE SCALE GENOMIC DNA]</scope>
    <source>
        <strain evidence="2 3">DSM 21793</strain>
    </source>
</reference>
<gene>
    <name evidence="2" type="ORF">GGQ61_000852</name>
</gene>
<proteinExistence type="predicted"/>
<keyword evidence="1" id="KW-0732">Signal</keyword>
<protein>
    <submittedName>
        <fullName evidence="2">Uncharacterized protein</fullName>
    </submittedName>
</protein>
<evidence type="ECO:0000256" key="1">
    <source>
        <dbReference type="SAM" id="SignalP"/>
    </source>
</evidence>
<evidence type="ECO:0000313" key="2">
    <source>
        <dbReference type="EMBL" id="MBB3890155.1"/>
    </source>
</evidence>
<comment type="caution">
    <text evidence="2">The sequence shown here is derived from an EMBL/GenBank/DDBJ whole genome shotgun (WGS) entry which is preliminary data.</text>
</comment>
<accession>A0A839ZUL9</accession>
<keyword evidence="3" id="KW-1185">Reference proteome</keyword>
<feature type="signal peptide" evidence="1">
    <location>
        <begin position="1"/>
        <end position="20"/>
    </location>
</feature>
<evidence type="ECO:0000313" key="3">
    <source>
        <dbReference type="Proteomes" id="UP000530564"/>
    </source>
</evidence>
<sequence length="166" mass="18524">MRALLFTAFAAFALVGSAFAEPMPTVASVQVTLSPELQKKAAEEYGVRDVERLATELRKDVEREMHRTGVLAGGRLELTLVDARPNRPTFKQLGDRPGLSMESFGVGGAKIEGRAISVDGEVTPIRYDWYETDIRQSRLTTTWSDAEYAFNRFAHQLGRGNVYARR</sequence>
<dbReference type="EMBL" id="JACIDK010000001">
    <property type="protein sequence ID" value="MBB3890155.1"/>
    <property type="molecule type" value="Genomic_DNA"/>
</dbReference>
<dbReference type="RefSeq" id="WP_183770020.1">
    <property type="nucleotide sequence ID" value="NZ_JACIDK010000001.1"/>
</dbReference>
<dbReference type="Proteomes" id="UP000530564">
    <property type="component" value="Unassembled WGS sequence"/>
</dbReference>
<name>A0A839ZUL9_9CAUL</name>
<feature type="chain" id="PRO_5032520438" evidence="1">
    <location>
        <begin position="21"/>
        <end position="166"/>
    </location>
</feature>
<dbReference type="AlphaFoldDB" id="A0A839ZUL9"/>